<dbReference type="InterPro" id="IPR019772">
    <property type="entry name" value="Ferrochelatase_AS"/>
</dbReference>
<keyword evidence="6 10" id="KW-0350">Heme biosynthesis</keyword>
<keyword evidence="3 10" id="KW-0963">Cytoplasm</keyword>
<dbReference type="GO" id="GO:0046872">
    <property type="term" value="F:metal ion binding"/>
    <property type="evidence" value="ECO:0007669"/>
    <property type="project" value="UniProtKB-UniRule"/>
</dbReference>
<feature type="binding site" evidence="10">
    <location>
        <position position="298"/>
    </location>
    <ligand>
        <name>Fe(2+)</name>
        <dbReference type="ChEBI" id="CHEBI:29033"/>
    </ligand>
</feature>
<gene>
    <name evidence="10" type="primary">cpfC</name>
    <name evidence="12" type="ORF">BKH32_05810</name>
</gene>
<evidence type="ECO:0000256" key="11">
    <source>
        <dbReference type="RuleBase" id="RU000607"/>
    </source>
</evidence>
<dbReference type="PANTHER" id="PTHR11108">
    <property type="entry name" value="FERROCHELATASE"/>
    <property type="match status" value="1"/>
</dbReference>
<proteinExistence type="inferred from homology"/>
<evidence type="ECO:0000256" key="4">
    <source>
        <dbReference type="ARBA" id="ARBA00022723"/>
    </source>
</evidence>
<comment type="pathway">
    <text evidence="1 10 11">Porphyrin-containing compound metabolism; protoheme biosynthesis.</text>
</comment>
<dbReference type="InterPro" id="IPR001015">
    <property type="entry name" value="Ferrochelatase"/>
</dbReference>
<comment type="caution">
    <text evidence="12">The sequence shown here is derived from an EMBL/GenBank/DDBJ whole genome shotgun (WGS) entry which is preliminary data.</text>
</comment>
<evidence type="ECO:0000256" key="1">
    <source>
        <dbReference type="ARBA" id="ARBA00004744"/>
    </source>
</evidence>
<keyword evidence="4 10" id="KW-0479">Metal-binding</keyword>
<organism evidence="12 13">
    <name type="scientific">Actinomyces oris</name>
    <dbReference type="NCBI Taxonomy" id="544580"/>
    <lineage>
        <taxon>Bacteria</taxon>
        <taxon>Bacillati</taxon>
        <taxon>Actinomycetota</taxon>
        <taxon>Actinomycetes</taxon>
        <taxon>Actinomycetales</taxon>
        <taxon>Actinomycetaceae</taxon>
        <taxon>Actinomyces</taxon>
    </lineage>
</organism>
<evidence type="ECO:0000256" key="3">
    <source>
        <dbReference type="ARBA" id="ARBA00022490"/>
    </source>
</evidence>
<keyword evidence="8 10" id="KW-0627">Porphyrin biosynthesis</keyword>
<accession>A0A1Q8I1I3</accession>
<dbReference type="AlphaFoldDB" id="A0A1Q8I1I3"/>
<dbReference type="FunFam" id="3.40.50.1400:FF:000002">
    <property type="entry name" value="Ferrochelatase"/>
    <property type="match status" value="1"/>
</dbReference>
<evidence type="ECO:0000313" key="12">
    <source>
        <dbReference type="EMBL" id="OLL14959.1"/>
    </source>
</evidence>
<evidence type="ECO:0000256" key="9">
    <source>
        <dbReference type="ARBA" id="ARBA00024536"/>
    </source>
</evidence>
<evidence type="ECO:0000313" key="13">
    <source>
        <dbReference type="Proteomes" id="UP000185736"/>
    </source>
</evidence>
<dbReference type="Gene3D" id="3.40.50.1400">
    <property type="match status" value="2"/>
</dbReference>
<dbReference type="Proteomes" id="UP000185736">
    <property type="component" value="Unassembled WGS sequence"/>
</dbReference>
<dbReference type="Pfam" id="PF00762">
    <property type="entry name" value="Ferrochelatase"/>
    <property type="match status" value="1"/>
</dbReference>
<dbReference type="GO" id="GO:0006783">
    <property type="term" value="P:heme biosynthetic process"/>
    <property type="evidence" value="ECO:0007669"/>
    <property type="project" value="UniProtKB-UniRule"/>
</dbReference>
<name>A0A1Q8I1I3_9ACTO</name>
<dbReference type="GO" id="GO:0004325">
    <property type="term" value="F:ferrochelatase activity"/>
    <property type="evidence" value="ECO:0007669"/>
    <property type="project" value="UniProtKB-UniRule"/>
</dbReference>
<comment type="subcellular location">
    <subcellularLocation>
        <location evidence="10 11">Cytoplasm</location>
    </subcellularLocation>
</comment>
<dbReference type="NCBIfam" id="TIGR00109">
    <property type="entry name" value="hemH"/>
    <property type="match status" value="1"/>
</dbReference>
<feature type="binding site" evidence="10">
    <location>
        <position position="217"/>
    </location>
    <ligand>
        <name>Fe(2+)</name>
        <dbReference type="ChEBI" id="CHEBI:29033"/>
    </ligand>
</feature>
<evidence type="ECO:0000256" key="6">
    <source>
        <dbReference type="ARBA" id="ARBA00023133"/>
    </source>
</evidence>
<dbReference type="EMBL" id="MSGO01000024">
    <property type="protein sequence ID" value="OLL14959.1"/>
    <property type="molecule type" value="Genomic_DNA"/>
</dbReference>
<dbReference type="InterPro" id="IPR033644">
    <property type="entry name" value="Ferrochelatase_C"/>
</dbReference>
<keyword evidence="7 10" id="KW-0456">Lyase</keyword>
<dbReference type="HAMAP" id="MF_00323">
    <property type="entry name" value="Ferrochelatase"/>
    <property type="match status" value="1"/>
</dbReference>
<comment type="caution">
    <text evidence="10">Lacks conserved residue(s) required for the propagation of feature annotation.</text>
</comment>
<evidence type="ECO:0000256" key="7">
    <source>
        <dbReference type="ARBA" id="ARBA00023239"/>
    </source>
</evidence>
<dbReference type="EC" id="4.99.1.9" evidence="10"/>
<comment type="function">
    <text evidence="10 11">Involved in coproporphyrin-dependent heme b biosynthesis. Catalyzes the insertion of ferrous iron into coproporphyrin III to form Fe-coproporphyrin III.</text>
</comment>
<dbReference type="PANTHER" id="PTHR11108:SF1">
    <property type="entry name" value="FERROCHELATASE, MITOCHONDRIAL"/>
    <property type="match status" value="1"/>
</dbReference>
<sequence>MPLSPTAPDPRGADERPALILANLGTPSAPTARAVRPFLREFLSDRRIVETHPLLWRPVLEGIILLVRPRASAAKYATIWRPGEETSRSGSPLMHYSERQGELLQEELGESVQVRVAMRYGQPALRSVMGELMEAGCRRIALIPLYPQYAASSAGTVVDEAARFILASRNQPELRTIRSFETAPAYIEALAAALEQHWQVHGRPDPAAGERLLLSFHSIPQAMHDAGDPYRAECERTVELLSRRLDLPEGLARLTFQSVFGPAAWIGPATIDTVGELGRAGCPRLDVICPGFVSDCLETLEEINQLNRETFTTAGGGGFHYIPWGNDSDGAIATLAQQARKVLAGWI</sequence>
<dbReference type="GO" id="GO:0005737">
    <property type="term" value="C:cytoplasm"/>
    <property type="evidence" value="ECO:0007669"/>
    <property type="project" value="UniProtKB-SubCell"/>
</dbReference>
<keyword evidence="5 10" id="KW-0408">Iron</keyword>
<dbReference type="UniPathway" id="UPA00252"/>
<evidence type="ECO:0000256" key="5">
    <source>
        <dbReference type="ARBA" id="ARBA00023004"/>
    </source>
</evidence>
<evidence type="ECO:0000256" key="8">
    <source>
        <dbReference type="ARBA" id="ARBA00023244"/>
    </source>
</evidence>
<dbReference type="CDD" id="cd03411">
    <property type="entry name" value="Ferrochelatase_N"/>
    <property type="match status" value="1"/>
</dbReference>
<dbReference type="SUPFAM" id="SSF53800">
    <property type="entry name" value="Chelatase"/>
    <property type="match status" value="1"/>
</dbReference>
<dbReference type="RefSeq" id="WP_075249062.1">
    <property type="nucleotide sequence ID" value="NZ_MSGO01000024.1"/>
</dbReference>
<comment type="catalytic activity">
    <reaction evidence="9">
        <text>Fe-coproporphyrin III + 2 H(+) = coproporphyrin III + Fe(2+)</text>
        <dbReference type="Rhea" id="RHEA:49572"/>
        <dbReference type="ChEBI" id="CHEBI:15378"/>
        <dbReference type="ChEBI" id="CHEBI:29033"/>
        <dbReference type="ChEBI" id="CHEBI:68438"/>
        <dbReference type="ChEBI" id="CHEBI:131725"/>
        <dbReference type="EC" id="4.99.1.9"/>
    </reaction>
    <physiologicalReaction direction="right-to-left" evidence="9">
        <dbReference type="Rhea" id="RHEA:49574"/>
    </physiologicalReaction>
</comment>
<comment type="similarity">
    <text evidence="2 10 11">Belongs to the ferrochelatase family.</text>
</comment>
<protein>
    <recommendedName>
        <fullName evidence="10">Coproporphyrin III ferrochelatase</fullName>
        <ecNumber evidence="10">4.99.1.9</ecNumber>
    </recommendedName>
</protein>
<dbReference type="PROSITE" id="PS00534">
    <property type="entry name" value="FERROCHELATASE"/>
    <property type="match status" value="1"/>
</dbReference>
<dbReference type="CDD" id="cd00419">
    <property type="entry name" value="Ferrochelatase_C"/>
    <property type="match status" value="1"/>
</dbReference>
<evidence type="ECO:0000256" key="10">
    <source>
        <dbReference type="HAMAP-Rule" id="MF_00323"/>
    </source>
</evidence>
<dbReference type="InterPro" id="IPR033659">
    <property type="entry name" value="Ferrochelatase_N"/>
</dbReference>
<evidence type="ECO:0000256" key="2">
    <source>
        <dbReference type="ARBA" id="ARBA00007718"/>
    </source>
</evidence>
<reference evidence="12 13" key="1">
    <citation type="submission" date="2016-12" db="EMBL/GenBank/DDBJ databases">
        <title>Genomic comparison of strains in the 'Actinomyces naeslundii' group.</title>
        <authorList>
            <person name="Mughal S.R."/>
            <person name="Do T."/>
            <person name="Gilbert S.C."/>
            <person name="Witherden E.A."/>
            <person name="Didelot X."/>
            <person name="Beighton D."/>
        </authorList>
    </citation>
    <scope>NUCLEOTIDE SEQUENCE [LARGE SCALE GENOMIC DNA]</scope>
    <source>
        <strain evidence="12 13">S64C</strain>
    </source>
</reference>